<sequence>MARIGVGIIGLSATSSWAVQAHLPYLQTSTKYEIIGVCNSSIESSEAAIKAHGLSQTAKAYGSVADLSANPEIGLVVCTVRVDRHYECLKPVIAAGKDCFVEWPLASNLEQATELLRLAEAKGIKTMVGLQGQAGPLVKRVKQLIVEEQAIGRVLSCNISLATGLFTDVTVEGYEYLNDVETGGNMFVIPFGHMYDSMSYTLGELQTVSATLSTQQADVAVRCKQGKTVGTIKRTTADHVSISGLLENGAHMSAVVHGRGPIKGEPALVWQIEGVKGVLEVRSDSAFAVSMSGEMQIRLHDNASGDVKDIEFMEDHPGPPGNIGRLYEAFADGRSYPDWKWAVKRHAWANALYESNASGKCASYM</sequence>
<dbReference type="SUPFAM" id="SSF55347">
    <property type="entry name" value="Glyceraldehyde-3-phosphate dehydrogenase-like, C-terminal domain"/>
    <property type="match status" value="1"/>
</dbReference>
<comment type="caution">
    <text evidence="4">The sequence shown here is derived from an EMBL/GenBank/DDBJ whole genome shotgun (WGS) entry which is preliminary data.</text>
</comment>
<dbReference type="PANTHER" id="PTHR43708:SF1">
    <property type="entry name" value="GALACTOSE_LACTOSE METABOLISM REGULATORY PROTEIN GAL80"/>
    <property type="match status" value="1"/>
</dbReference>
<dbReference type="OrthoDB" id="64915at2759"/>
<dbReference type="InterPro" id="IPR051317">
    <property type="entry name" value="Gfo/Idh/MocA_oxidoreduct"/>
</dbReference>
<dbReference type="Proteomes" id="UP000282582">
    <property type="component" value="Unassembled WGS sequence"/>
</dbReference>
<evidence type="ECO:0000259" key="2">
    <source>
        <dbReference type="Pfam" id="PF22685"/>
    </source>
</evidence>
<evidence type="ECO:0000313" key="4">
    <source>
        <dbReference type="EMBL" id="RMY13409.1"/>
    </source>
</evidence>
<evidence type="ECO:0000313" key="6">
    <source>
        <dbReference type="Proteomes" id="UP000282582"/>
    </source>
</evidence>
<dbReference type="Proteomes" id="UP000281245">
    <property type="component" value="Unassembled WGS sequence"/>
</dbReference>
<dbReference type="InterPro" id="IPR000683">
    <property type="entry name" value="Gfo/Idh/MocA-like_OxRdtase_N"/>
</dbReference>
<dbReference type="AlphaFoldDB" id="A0A3M6ZE76"/>
<protein>
    <submittedName>
        <fullName evidence="4">Uncharacterized protein</fullName>
    </submittedName>
</protein>
<organism evidence="4 6">
    <name type="scientific">Hortaea werneckii</name>
    <name type="common">Black yeast</name>
    <name type="synonym">Cladosporium werneckii</name>
    <dbReference type="NCBI Taxonomy" id="91943"/>
    <lineage>
        <taxon>Eukaryota</taxon>
        <taxon>Fungi</taxon>
        <taxon>Dikarya</taxon>
        <taxon>Ascomycota</taxon>
        <taxon>Pezizomycotina</taxon>
        <taxon>Dothideomycetes</taxon>
        <taxon>Dothideomycetidae</taxon>
        <taxon>Mycosphaerellales</taxon>
        <taxon>Teratosphaeriaceae</taxon>
        <taxon>Hortaea</taxon>
    </lineage>
</organism>
<dbReference type="Pfam" id="PF01408">
    <property type="entry name" value="GFO_IDH_MocA"/>
    <property type="match status" value="1"/>
</dbReference>
<dbReference type="EMBL" id="QWIJ01000037">
    <property type="protein sequence ID" value="RMX89231.1"/>
    <property type="molecule type" value="Genomic_DNA"/>
</dbReference>
<feature type="domain" description="Gal80p-like C-terminal" evidence="2">
    <location>
        <begin position="136"/>
        <end position="282"/>
    </location>
</feature>
<proteinExistence type="predicted"/>
<dbReference type="Gene3D" id="3.40.50.720">
    <property type="entry name" value="NAD(P)-binding Rossmann-like Domain"/>
    <property type="match status" value="1"/>
</dbReference>
<evidence type="ECO:0000313" key="3">
    <source>
        <dbReference type="EMBL" id="RMX89231.1"/>
    </source>
</evidence>
<dbReference type="Gene3D" id="3.30.360.10">
    <property type="entry name" value="Dihydrodipicolinate Reductase, domain 2"/>
    <property type="match status" value="1"/>
</dbReference>
<evidence type="ECO:0000259" key="1">
    <source>
        <dbReference type="Pfam" id="PF01408"/>
    </source>
</evidence>
<dbReference type="PANTHER" id="PTHR43708">
    <property type="entry name" value="CONSERVED EXPRESSED OXIDOREDUCTASE (EUROFUNG)"/>
    <property type="match status" value="1"/>
</dbReference>
<feature type="domain" description="Gfo/Idh/MocA-like oxidoreductase N-terminal" evidence="1">
    <location>
        <begin position="5"/>
        <end position="129"/>
    </location>
</feature>
<dbReference type="InterPro" id="IPR036291">
    <property type="entry name" value="NAD(P)-bd_dom_sf"/>
</dbReference>
<dbReference type="Pfam" id="PF22685">
    <property type="entry name" value="Gal80p_C-like"/>
    <property type="match status" value="1"/>
</dbReference>
<evidence type="ECO:0000313" key="5">
    <source>
        <dbReference type="Proteomes" id="UP000281245"/>
    </source>
</evidence>
<gene>
    <name evidence="4" type="ORF">D0868_02029</name>
    <name evidence="3" type="ORF">D0869_01038</name>
</gene>
<dbReference type="SUPFAM" id="SSF51735">
    <property type="entry name" value="NAD(P)-binding Rossmann-fold domains"/>
    <property type="match status" value="1"/>
</dbReference>
<reference evidence="5 6" key="1">
    <citation type="journal article" date="2018" name="BMC Genomics">
        <title>Genomic evidence for intraspecific hybridization in a clonal and extremely halotolerant yeast.</title>
        <authorList>
            <person name="Gostincar C."/>
            <person name="Stajich J.E."/>
            <person name="Zupancic J."/>
            <person name="Zalar P."/>
            <person name="Gunde-Cimerman N."/>
        </authorList>
    </citation>
    <scope>NUCLEOTIDE SEQUENCE [LARGE SCALE GENOMIC DNA]</scope>
    <source>
        <strain evidence="4 6">EXF-6654</strain>
        <strain evidence="3 5">EXF-6656</strain>
    </source>
</reference>
<name>A0A3M6ZE76_HORWE</name>
<accession>A0A3M6ZE76</accession>
<dbReference type="GO" id="GO:0000166">
    <property type="term" value="F:nucleotide binding"/>
    <property type="evidence" value="ECO:0007669"/>
    <property type="project" value="InterPro"/>
</dbReference>
<dbReference type="InterPro" id="IPR055080">
    <property type="entry name" value="Gal80p-like_C"/>
</dbReference>
<dbReference type="EMBL" id="QWIK01000098">
    <property type="protein sequence ID" value="RMY13409.1"/>
    <property type="molecule type" value="Genomic_DNA"/>
</dbReference>